<organism evidence="1 2">
    <name type="scientific">Sphingobacterium hungaricum</name>
    <dbReference type="NCBI Taxonomy" id="2082723"/>
    <lineage>
        <taxon>Bacteria</taxon>
        <taxon>Pseudomonadati</taxon>
        <taxon>Bacteroidota</taxon>
        <taxon>Sphingobacteriia</taxon>
        <taxon>Sphingobacteriales</taxon>
        <taxon>Sphingobacteriaceae</taxon>
        <taxon>Sphingobacterium</taxon>
    </lineage>
</organism>
<keyword evidence="2" id="KW-1185">Reference proteome</keyword>
<dbReference type="Proteomes" id="UP000616201">
    <property type="component" value="Unassembled WGS sequence"/>
</dbReference>
<sequence>MDFQDLLAAQAAGNNGENKAKSPLLSLKQDLEFYSESIKEVSGEMLAEEYTSFPIFIASQQEVNLGEKILDQAELGTAWTIYGSSLEEFLDRGLIKDDRKDFFIKKYKDPNEFMCLFVVVPEGANYVFHPFKA</sequence>
<protein>
    <submittedName>
        <fullName evidence="1">Uncharacterized protein</fullName>
    </submittedName>
</protein>
<reference evidence="1" key="1">
    <citation type="submission" date="2018-02" db="EMBL/GenBank/DDBJ databases">
        <authorList>
            <person name="Vasarhelyi B.M."/>
            <person name="Deshmukh S."/>
            <person name="Balint B."/>
            <person name="Kukolya J."/>
        </authorList>
    </citation>
    <scope>NUCLEOTIDE SEQUENCE</scope>
    <source>
        <strain evidence="1">KB22</strain>
    </source>
</reference>
<accession>A0A928UVY5</accession>
<gene>
    <name evidence="1" type="ORF">C4F49_09675</name>
</gene>
<dbReference type="EMBL" id="PRDK01000005">
    <property type="protein sequence ID" value="MBE8713948.1"/>
    <property type="molecule type" value="Genomic_DNA"/>
</dbReference>
<evidence type="ECO:0000313" key="1">
    <source>
        <dbReference type="EMBL" id="MBE8713948.1"/>
    </source>
</evidence>
<comment type="caution">
    <text evidence="1">The sequence shown here is derived from an EMBL/GenBank/DDBJ whole genome shotgun (WGS) entry which is preliminary data.</text>
</comment>
<proteinExistence type="predicted"/>
<evidence type="ECO:0000313" key="2">
    <source>
        <dbReference type="Proteomes" id="UP000616201"/>
    </source>
</evidence>
<dbReference type="AlphaFoldDB" id="A0A928UVY5"/>
<dbReference type="RefSeq" id="WP_196934094.1">
    <property type="nucleotide sequence ID" value="NZ_MU158697.1"/>
</dbReference>
<name>A0A928UVY5_9SPHI</name>